<gene>
    <name evidence="4" type="ORF">Cgig2_012360</name>
</gene>
<dbReference type="InterPro" id="IPR003609">
    <property type="entry name" value="Pan_app"/>
</dbReference>
<protein>
    <recommendedName>
        <fullName evidence="3">Apple domain-containing protein</fullName>
    </recommendedName>
</protein>
<dbReference type="PANTHER" id="PTHR32444">
    <property type="entry name" value="BULB-TYPE LECTIN DOMAIN-CONTAINING PROTEIN"/>
    <property type="match status" value="1"/>
</dbReference>
<dbReference type="Pfam" id="PF00954">
    <property type="entry name" value="S_locus_glycop"/>
    <property type="match status" value="1"/>
</dbReference>
<sequence>MDVSGQLKQLIWMDNTQQWLLFWSQPGQQCEVHAYCGAFGSCNQNSLPYCHCLEGFEPKLIRHWRLNDYSEGCVRKTKLKCEDHVGGDNNNDMFLANLSVVLPEHPKLISASSIHSIEECKMACLANCSCTAYTYDASGCSIWFGDLLNMKQVSDDDPNGRTLYTRLAASELHREGHKILVMGILMGLGMGILDPRLEGNADRDEVIRMCKLACWCIQDEESQRPSMGQALQVLEGFLDVNVPLLPRSLKMFADDDEVSFMSPSEFLLSLESTGTSSYDSIRSSVPDSTTSSAIQAWYSGEVKKLRAGQAHACTSGV</sequence>
<keyword evidence="5" id="KW-1185">Reference proteome</keyword>
<keyword evidence="2" id="KW-1015">Disulfide bond</keyword>
<reference evidence="4" key="1">
    <citation type="submission" date="2022-04" db="EMBL/GenBank/DDBJ databases">
        <title>Carnegiea gigantea Genome sequencing and assembly v2.</title>
        <authorList>
            <person name="Copetti D."/>
            <person name="Sanderson M.J."/>
            <person name="Burquez A."/>
            <person name="Wojciechowski M.F."/>
        </authorList>
    </citation>
    <scope>NUCLEOTIDE SEQUENCE</scope>
    <source>
        <strain evidence="4">SGP5-SGP5p</strain>
        <tissue evidence="4">Aerial part</tissue>
    </source>
</reference>
<name>A0A9Q1KNK0_9CARY</name>
<keyword evidence="1" id="KW-0732">Signal</keyword>
<evidence type="ECO:0000313" key="5">
    <source>
        <dbReference type="Proteomes" id="UP001153076"/>
    </source>
</evidence>
<dbReference type="AlphaFoldDB" id="A0A9Q1KNK0"/>
<evidence type="ECO:0000256" key="1">
    <source>
        <dbReference type="ARBA" id="ARBA00022729"/>
    </source>
</evidence>
<dbReference type="Pfam" id="PF08276">
    <property type="entry name" value="PAN_2"/>
    <property type="match status" value="1"/>
</dbReference>
<evidence type="ECO:0000256" key="2">
    <source>
        <dbReference type="ARBA" id="ARBA00023157"/>
    </source>
</evidence>
<dbReference type="SMART" id="SM00473">
    <property type="entry name" value="PAN_AP"/>
    <property type="match status" value="1"/>
</dbReference>
<dbReference type="CDD" id="cd01098">
    <property type="entry name" value="PAN_AP_plant"/>
    <property type="match status" value="1"/>
</dbReference>
<dbReference type="EMBL" id="JAKOGI010000062">
    <property type="protein sequence ID" value="KAJ8446016.1"/>
    <property type="molecule type" value="Genomic_DNA"/>
</dbReference>
<dbReference type="InterPro" id="IPR000858">
    <property type="entry name" value="S_locus_glycoprot_dom"/>
</dbReference>
<dbReference type="Proteomes" id="UP001153076">
    <property type="component" value="Unassembled WGS sequence"/>
</dbReference>
<dbReference type="GO" id="GO:0048544">
    <property type="term" value="P:recognition of pollen"/>
    <property type="evidence" value="ECO:0007669"/>
    <property type="project" value="InterPro"/>
</dbReference>
<dbReference type="Gene3D" id="1.10.510.10">
    <property type="entry name" value="Transferase(Phosphotransferase) domain 1"/>
    <property type="match status" value="1"/>
</dbReference>
<comment type="caution">
    <text evidence="4">The sequence shown here is derived from an EMBL/GenBank/DDBJ whole genome shotgun (WGS) entry which is preliminary data.</text>
</comment>
<evidence type="ECO:0000313" key="4">
    <source>
        <dbReference type="EMBL" id="KAJ8446016.1"/>
    </source>
</evidence>
<evidence type="ECO:0000259" key="3">
    <source>
        <dbReference type="PROSITE" id="PS50948"/>
    </source>
</evidence>
<proteinExistence type="predicted"/>
<dbReference type="PROSITE" id="PS50948">
    <property type="entry name" value="PAN"/>
    <property type="match status" value="1"/>
</dbReference>
<feature type="domain" description="Apple" evidence="3">
    <location>
        <begin position="81"/>
        <end position="168"/>
    </location>
</feature>
<organism evidence="4 5">
    <name type="scientific">Carnegiea gigantea</name>
    <dbReference type="NCBI Taxonomy" id="171969"/>
    <lineage>
        <taxon>Eukaryota</taxon>
        <taxon>Viridiplantae</taxon>
        <taxon>Streptophyta</taxon>
        <taxon>Embryophyta</taxon>
        <taxon>Tracheophyta</taxon>
        <taxon>Spermatophyta</taxon>
        <taxon>Magnoliopsida</taxon>
        <taxon>eudicotyledons</taxon>
        <taxon>Gunneridae</taxon>
        <taxon>Pentapetalae</taxon>
        <taxon>Caryophyllales</taxon>
        <taxon>Cactineae</taxon>
        <taxon>Cactaceae</taxon>
        <taxon>Cactoideae</taxon>
        <taxon>Echinocereeae</taxon>
        <taxon>Carnegiea</taxon>
    </lineage>
</organism>
<dbReference type="PANTHER" id="PTHR32444:SF247">
    <property type="entry name" value="OS01G0958200 PROTEIN"/>
    <property type="match status" value="1"/>
</dbReference>
<dbReference type="OrthoDB" id="4062651at2759"/>
<accession>A0A9Q1KNK0</accession>